<feature type="domain" description="3-hydroxyacyl-CoA dehydrogenase C-terminal" evidence="9">
    <location>
        <begin position="208"/>
        <end position="307"/>
    </location>
</feature>
<dbReference type="InterPro" id="IPR036291">
    <property type="entry name" value="NAD(P)-bd_dom_sf"/>
</dbReference>
<dbReference type="GO" id="GO:0070403">
    <property type="term" value="F:NAD+ binding"/>
    <property type="evidence" value="ECO:0007669"/>
    <property type="project" value="InterPro"/>
</dbReference>
<dbReference type="InterPro" id="IPR008927">
    <property type="entry name" value="6-PGluconate_DH-like_C_sf"/>
</dbReference>
<evidence type="ECO:0000256" key="5">
    <source>
        <dbReference type="ARBA" id="ARBA00023002"/>
    </source>
</evidence>
<dbReference type="Gene3D" id="3.40.50.720">
    <property type="entry name" value="NAD(P)-binding Rossmann-like Domain"/>
    <property type="match status" value="1"/>
</dbReference>
<evidence type="ECO:0000313" key="12">
    <source>
        <dbReference type="Proteomes" id="UP000295418"/>
    </source>
</evidence>
<feature type="domain" description="3-hydroxyacyl-CoA dehydrogenase NAD binding" evidence="10">
    <location>
        <begin position="8"/>
        <end position="205"/>
    </location>
</feature>
<keyword evidence="4" id="KW-0442">Lipid degradation</keyword>
<name>A0A4R4E332_9BACL</name>
<dbReference type="PANTHER" id="PTHR48075">
    <property type="entry name" value="3-HYDROXYACYL-COA DEHYDROGENASE FAMILY PROTEIN"/>
    <property type="match status" value="1"/>
</dbReference>
<evidence type="ECO:0000259" key="9">
    <source>
        <dbReference type="Pfam" id="PF00725"/>
    </source>
</evidence>
<evidence type="ECO:0000256" key="7">
    <source>
        <dbReference type="ARBA" id="ARBA00023098"/>
    </source>
</evidence>
<organism evidence="11 12">
    <name type="scientific">Paenibacillus albiflavus</name>
    <dbReference type="NCBI Taxonomy" id="2545760"/>
    <lineage>
        <taxon>Bacteria</taxon>
        <taxon>Bacillati</taxon>
        <taxon>Bacillota</taxon>
        <taxon>Bacilli</taxon>
        <taxon>Bacillales</taxon>
        <taxon>Paenibacillaceae</taxon>
        <taxon>Paenibacillus</taxon>
    </lineage>
</organism>
<keyword evidence="3" id="KW-0276">Fatty acid metabolism</keyword>
<dbReference type="PANTHER" id="PTHR48075:SF7">
    <property type="entry name" value="3-HYDROXYACYL-COA DEHYDROGENASE-RELATED"/>
    <property type="match status" value="1"/>
</dbReference>
<dbReference type="SUPFAM" id="SSF51735">
    <property type="entry name" value="NAD(P)-binding Rossmann-fold domains"/>
    <property type="match status" value="1"/>
</dbReference>
<dbReference type="AlphaFoldDB" id="A0A4R4E332"/>
<comment type="similarity">
    <text evidence="2">Belongs to the 3-hydroxyacyl-CoA dehydrogenase family.</text>
</comment>
<evidence type="ECO:0000256" key="6">
    <source>
        <dbReference type="ARBA" id="ARBA00023027"/>
    </source>
</evidence>
<evidence type="ECO:0000256" key="3">
    <source>
        <dbReference type="ARBA" id="ARBA00022832"/>
    </source>
</evidence>
<dbReference type="InterPro" id="IPR006176">
    <property type="entry name" value="3-OHacyl-CoA_DH_NAD-bd"/>
</dbReference>
<keyword evidence="5" id="KW-0560">Oxidoreductase</keyword>
<dbReference type="CDD" id="cd06558">
    <property type="entry name" value="crotonase-like"/>
    <property type="match status" value="1"/>
</dbReference>
<evidence type="ECO:0000256" key="1">
    <source>
        <dbReference type="ARBA" id="ARBA00005005"/>
    </source>
</evidence>
<dbReference type="Proteomes" id="UP000295418">
    <property type="component" value="Unassembled WGS sequence"/>
</dbReference>
<evidence type="ECO:0000313" key="11">
    <source>
        <dbReference type="EMBL" id="TCZ73203.1"/>
    </source>
</evidence>
<evidence type="ECO:0000256" key="8">
    <source>
        <dbReference type="ARBA" id="ARBA00049556"/>
    </source>
</evidence>
<dbReference type="InterPro" id="IPR001753">
    <property type="entry name" value="Enoyl-CoA_hydra/iso"/>
</dbReference>
<dbReference type="Pfam" id="PF00725">
    <property type="entry name" value="3HCDH"/>
    <property type="match status" value="1"/>
</dbReference>
<dbReference type="Pfam" id="PF00378">
    <property type="entry name" value="ECH_1"/>
    <property type="match status" value="1"/>
</dbReference>
<dbReference type="Gene3D" id="1.10.1040.50">
    <property type="match status" value="1"/>
</dbReference>
<dbReference type="InterPro" id="IPR029045">
    <property type="entry name" value="ClpP/crotonase-like_dom_sf"/>
</dbReference>
<dbReference type="GO" id="GO:0003857">
    <property type="term" value="F:(3S)-3-hydroxyacyl-CoA dehydrogenase (NAD+) activity"/>
    <property type="evidence" value="ECO:0007669"/>
    <property type="project" value="UniProtKB-EC"/>
</dbReference>
<reference evidence="11 12" key="1">
    <citation type="submission" date="2019-03" db="EMBL/GenBank/DDBJ databases">
        <authorList>
            <person name="Kim M.K.M."/>
        </authorList>
    </citation>
    <scope>NUCLEOTIDE SEQUENCE [LARGE SCALE GENOMIC DNA]</scope>
    <source>
        <strain evidence="11 12">18JY21-1</strain>
    </source>
</reference>
<dbReference type="OrthoDB" id="9771883at2"/>
<keyword evidence="7" id="KW-0443">Lipid metabolism</keyword>
<dbReference type="UniPathway" id="UPA00659"/>
<dbReference type="Gene3D" id="3.90.226.10">
    <property type="entry name" value="2-enoyl-CoA Hydratase, Chain A, domain 1"/>
    <property type="match status" value="1"/>
</dbReference>
<dbReference type="SUPFAM" id="SSF52096">
    <property type="entry name" value="ClpP/crotonase"/>
    <property type="match status" value="1"/>
</dbReference>
<proteinExistence type="inferred from homology"/>
<dbReference type="SUPFAM" id="SSF48179">
    <property type="entry name" value="6-phosphogluconate dehydrogenase C-terminal domain-like"/>
    <property type="match status" value="2"/>
</dbReference>
<dbReference type="EMBL" id="SKFG01000034">
    <property type="protein sequence ID" value="TCZ73203.1"/>
    <property type="molecule type" value="Genomic_DNA"/>
</dbReference>
<evidence type="ECO:0000256" key="4">
    <source>
        <dbReference type="ARBA" id="ARBA00022963"/>
    </source>
</evidence>
<dbReference type="PROSITE" id="PS51257">
    <property type="entry name" value="PROKAR_LIPOPROTEIN"/>
    <property type="match status" value="1"/>
</dbReference>
<keyword evidence="6" id="KW-0520">NAD</keyword>
<evidence type="ECO:0000256" key="2">
    <source>
        <dbReference type="ARBA" id="ARBA00009463"/>
    </source>
</evidence>
<keyword evidence="12" id="KW-1185">Reference proteome</keyword>
<dbReference type="GO" id="GO:0006635">
    <property type="term" value="P:fatty acid beta-oxidation"/>
    <property type="evidence" value="ECO:0007669"/>
    <property type="project" value="UniProtKB-UniPathway"/>
</dbReference>
<dbReference type="Pfam" id="PF02737">
    <property type="entry name" value="3HCDH_N"/>
    <property type="match status" value="1"/>
</dbReference>
<gene>
    <name evidence="11" type="ORF">E0485_21535</name>
</gene>
<comment type="pathway">
    <text evidence="1">Lipid metabolism; fatty acid beta-oxidation.</text>
</comment>
<comment type="caution">
    <text evidence="11">The sequence shown here is derived from an EMBL/GenBank/DDBJ whole genome shotgun (WGS) entry which is preliminary data.</text>
</comment>
<evidence type="ECO:0000259" key="10">
    <source>
        <dbReference type="Pfam" id="PF02737"/>
    </source>
</evidence>
<protein>
    <submittedName>
        <fullName evidence="11">3-hydroxyacyl-CoA dehydrogenase/enoyl-CoA hydratase family protein</fullName>
    </submittedName>
</protein>
<accession>A0A4R4E332</accession>
<comment type="catalytic activity">
    <reaction evidence="8">
        <text>a (3S)-3-hydroxyacyl-CoA + NAD(+) = a 3-oxoacyl-CoA + NADH + H(+)</text>
        <dbReference type="Rhea" id="RHEA:22432"/>
        <dbReference type="ChEBI" id="CHEBI:15378"/>
        <dbReference type="ChEBI" id="CHEBI:57318"/>
        <dbReference type="ChEBI" id="CHEBI:57540"/>
        <dbReference type="ChEBI" id="CHEBI:57945"/>
        <dbReference type="ChEBI" id="CHEBI:90726"/>
        <dbReference type="EC" id="1.1.1.35"/>
    </reaction>
</comment>
<dbReference type="InterPro" id="IPR006108">
    <property type="entry name" value="3HC_DH_C"/>
</dbReference>
<sequence>MHKKIRTAAVIGSGVMGSAIAAHLAGVGISCWLLDIVPNSLTAEEGAAGLSLQHPKVRNKLATGAIAKLKKTNPAPLYSEVFADRITPGNLEDHLGELAKVDWIIEVVVERLDVKKSLLATIESVWTPGTIVSSNTSGISINEMVSDRSDAFKAHFLGTHFFNPPRYMKLLEIIPGEQTNAEVVQYMSEFCEKILGKGVVIAKDTPNFIANRIGTYGLMATLSEMLEKGYTVEEIEAVTGPAMGRPKSATFRTLDLVGLDTFVHVAQNVYDHVNTEEEKKIFHIPDVLREMVARGWTGEKNGQGFYKKVKDESGKQILALNLATLEYAPTKKVSSASLEASKAAKGTAAKVKALISANDRYAELAWNLLKPVLLYSAQLLGEIADSIVEIDNAMKWGFNWNLGPFELWDAIGLVKSVQRMESEGNLVPGWVKEWIANGHTSFYKSEPGSTFYYSEGKYKGIESKPEIISLKSLKEQNKVIISNSGASLIDIGDDIACLEFHSNNNAIGEDILSMISRSVDEVRNNYRGLVLANEGRHFCVGANLMLLLMEIQDDEWDEVNHIIKTFQDTMMKLKWFEKPVVAAPHSMTLGGGVEACLPADQIAFSAETYFGLVEVGVGLIPAGGGCKEVALMASKHLPNPEHDLQPLMNQYFETIGMAKVSTSGHDTKRLGFMRSGDFVVVNQDYRVYEAKQAVLRMDAAGYKVQLPEKIRVVGDTGKAILQTAAYTMRQGGYISKHDQLIAGKLAHVLAGGNVPAGTYVTEQYMLDLEREAFMSLCGEPKTQQRMQSLLTTGKAVRN</sequence>
<dbReference type="RefSeq" id="WP_132420127.1">
    <property type="nucleotide sequence ID" value="NZ_SKFG01000034.1"/>
</dbReference>